<dbReference type="Proteomes" id="UP000245207">
    <property type="component" value="Unassembled WGS sequence"/>
</dbReference>
<keyword evidence="2 4" id="KW-0863">Zinc-finger</keyword>
<evidence type="ECO:0000313" key="6">
    <source>
        <dbReference type="EMBL" id="PWA36402.1"/>
    </source>
</evidence>
<reference evidence="6 7" key="1">
    <citation type="journal article" date="2018" name="Mol. Plant">
        <title>The genome of Artemisia annua provides insight into the evolution of Asteraceae family and artemisinin biosynthesis.</title>
        <authorList>
            <person name="Shen Q."/>
            <person name="Zhang L."/>
            <person name="Liao Z."/>
            <person name="Wang S."/>
            <person name="Yan T."/>
            <person name="Shi P."/>
            <person name="Liu M."/>
            <person name="Fu X."/>
            <person name="Pan Q."/>
            <person name="Wang Y."/>
            <person name="Lv Z."/>
            <person name="Lu X."/>
            <person name="Zhang F."/>
            <person name="Jiang W."/>
            <person name="Ma Y."/>
            <person name="Chen M."/>
            <person name="Hao X."/>
            <person name="Li L."/>
            <person name="Tang Y."/>
            <person name="Lv G."/>
            <person name="Zhou Y."/>
            <person name="Sun X."/>
            <person name="Brodelius P.E."/>
            <person name="Rose J.K.C."/>
            <person name="Tang K."/>
        </authorList>
    </citation>
    <scope>NUCLEOTIDE SEQUENCE [LARGE SCALE GENOMIC DNA]</scope>
    <source>
        <strain evidence="7">cv. Huhao1</strain>
        <tissue evidence="6">Leaf</tissue>
    </source>
</reference>
<evidence type="ECO:0000256" key="1">
    <source>
        <dbReference type="ARBA" id="ARBA00022723"/>
    </source>
</evidence>
<evidence type="ECO:0000256" key="3">
    <source>
        <dbReference type="ARBA" id="ARBA00022833"/>
    </source>
</evidence>
<dbReference type="GO" id="GO:0003677">
    <property type="term" value="F:DNA binding"/>
    <property type="evidence" value="ECO:0007669"/>
    <property type="project" value="InterPro"/>
</dbReference>
<dbReference type="InterPro" id="IPR003656">
    <property type="entry name" value="Znf_BED"/>
</dbReference>
<gene>
    <name evidence="6" type="ORF">CTI12_AA600350</name>
</gene>
<dbReference type="PANTHER" id="PTHR46951:SF2">
    <property type="entry name" value="BED-TYPE DOMAIN-CONTAINING PROTEIN"/>
    <property type="match status" value="1"/>
</dbReference>
<dbReference type="EMBL" id="PKPP01018253">
    <property type="protein sequence ID" value="PWA36402.1"/>
    <property type="molecule type" value="Genomic_DNA"/>
</dbReference>
<sequence length="117" mass="13033">MDNPEGKARDKAWDHVPQGIEEQGKKVLVCNFCGLIMRGGGINRVRKHLAGRKGEVAPCMVVDQDVRVAIEASLKETNDERKEKVTSNVVISDDEEQEGNKGIHNSSRHVLYIHMNA</sequence>
<evidence type="ECO:0000313" key="7">
    <source>
        <dbReference type="Proteomes" id="UP000245207"/>
    </source>
</evidence>
<evidence type="ECO:0000256" key="4">
    <source>
        <dbReference type="PROSITE-ProRule" id="PRU00027"/>
    </source>
</evidence>
<dbReference type="PROSITE" id="PS50808">
    <property type="entry name" value="ZF_BED"/>
    <property type="match status" value="1"/>
</dbReference>
<keyword evidence="3" id="KW-0862">Zinc</keyword>
<dbReference type="AlphaFoldDB" id="A0A2U1KI17"/>
<feature type="domain" description="BED-type" evidence="5">
    <location>
        <begin position="7"/>
        <end position="66"/>
    </location>
</feature>
<keyword evidence="1" id="KW-0479">Metal-binding</keyword>
<accession>A0A2U1KI17</accession>
<dbReference type="GO" id="GO:0008270">
    <property type="term" value="F:zinc ion binding"/>
    <property type="evidence" value="ECO:0007669"/>
    <property type="project" value="UniProtKB-KW"/>
</dbReference>
<evidence type="ECO:0000256" key="2">
    <source>
        <dbReference type="ARBA" id="ARBA00022771"/>
    </source>
</evidence>
<evidence type="ECO:0000259" key="5">
    <source>
        <dbReference type="PROSITE" id="PS50808"/>
    </source>
</evidence>
<dbReference type="PANTHER" id="PTHR46951">
    <property type="entry name" value="BED-TYPE DOMAIN-CONTAINING PROTEIN"/>
    <property type="match status" value="1"/>
</dbReference>
<keyword evidence="7" id="KW-1185">Reference proteome</keyword>
<organism evidence="6 7">
    <name type="scientific">Artemisia annua</name>
    <name type="common">Sweet wormwood</name>
    <dbReference type="NCBI Taxonomy" id="35608"/>
    <lineage>
        <taxon>Eukaryota</taxon>
        <taxon>Viridiplantae</taxon>
        <taxon>Streptophyta</taxon>
        <taxon>Embryophyta</taxon>
        <taxon>Tracheophyta</taxon>
        <taxon>Spermatophyta</taxon>
        <taxon>Magnoliopsida</taxon>
        <taxon>eudicotyledons</taxon>
        <taxon>Gunneridae</taxon>
        <taxon>Pentapetalae</taxon>
        <taxon>asterids</taxon>
        <taxon>campanulids</taxon>
        <taxon>Asterales</taxon>
        <taxon>Asteraceae</taxon>
        <taxon>Asteroideae</taxon>
        <taxon>Anthemideae</taxon>
        <taxon>Artemisiinae</taxon>
        <taxon>Artemisia</taxon>
    </lineage>
</organism>
<protein>
    <recommendedName>
        <fullName evidence="5">BED-type domain-containing protein</fullName>
    </recommendedName>
</protein>
<name>A0A2U1KI17_ARTAN</name>
<proteinExistence type="predicted"/>
<dbReference type="OrthoDB" id="851935at2759"/>
<comment type="caution">
    <text evidence="6">The sequence shown here is derived from an EMBL/GenBank/DDBJ whole genome shotgun (WGS) entry which is preliminary data.</text>
</comment>